<dbReference type="FunFam" id="1.20.1250.20:FF:000018">
    <property type="entry name" value="MFS transporter permease"/>
    <property type="match status" value="1"/>
</dbReference>
<dbReference type="Pfam" id="PF07690">
    <property type="entry name" value="MFS_1"/>
    <property type="match status" value="1"/>
</dbReference>
<feature type="transmembrane region" description="Helical" evidence="6">
    <location>
        <begin position="445"/>
        <end position="466"/>
    </location>
</feature>
<keyword evidence="4 6" id="KW-1133">Transmembrane helix</keyword>
<keyword evidence="2" id="KW-0813">Transport</keyword>
<dbReference type="Proteomes" id="UP000225277">
    <property type="component" value="Unassembled WGS sequence"/>
</dbReference>
<evidence type="ECO:0000256" key="3">
    <source>
        <dbReference type="ARBA" id="ARBA00022692"/>
    </source>
</evidence>
<protein>
    <submittedName>
        <fullName evidence="8">Related to permease of the major facilitator superfamily</fullName>
    </submittedName>
</protein>
<organism evidence="8 9">
    <name type="scientific">Ramularia collo-cygni</name>
    <dbReference type="NCBI Taxonomy" id="112498"/>
    <lineage>
        <taxon>Eukaryota</taxon>
        <taxon>Fungi</taxon>
        <taxon>Dikarya</taxon>
        <taxon>Ascomycota</taxon>
        <taxon>Pezizomycotina</taxon>
        <taxon>Dothideomycetes</taxon>
        <taxon>Dothideomycetidae</taxon>
        <taxon>Mycosphaerellales</taxon>
        <taxon>Mycosphaerellaceae</taxon>
        <taxon>Ramularia</taxon>
    </lineage>
</organism>
<feature type="transmembrane region" description="Helical" evidence="6">
    <location>
        <begin position="380"/>
        <end position="401"/>
    </location>
</feature>
<evidence type="ECO:0000256" key="4">
    <source>
        <dbReference type="ARBA" id="ARBA00022989"/>
    </source>
</evidence>
<dbReference type="GO" id="GO:0016020">
    <property type="term" value="C:membrane"/>
    <property type="evidence" value="ECO:0007669"/>
    <property type="project" value="UniProtKB-SubCell"/>
</dbReference>
<evidence type="ECO:0000256" key="1">
    <source>
        <dbReference type="ARBA" id="ARBA00004141"/>
    </source>
</evidence>
<gene>
    <name evidence="8" type="ORF">RCC_00946</name>
</gene>
<feature type="transmembrane region" description="Helical" evidence="6">
    <location>
        <begin position="288"/>
        <end position="309"/>
    </location>
</feature>
<dbReference type="Gene3D" id="1.20.1250.20">
    <property type="entry name" value="MFS general substrate transporter like domains"/>
    <property type="match status" value="2"/>
</dbReference>
<feature type="domain" description="Major facilitator superfamily (MFS) profile" evidence="7">
    <location>
        <begin position="57"/>
        <end position="471"/>
    </location>
</feature>
<dbReference type="GeneID" id="35596272"/>
<feature type="transmembrane region" description="Helical" evidence="6">
    <location>
        <begin position="329"/>
        <end position="346"/>
    </location>
</feature>
<dbReference type="SUPFAM" id="SSF103473">
    <property type="entry name" value="MFS general substrate transporter"/>
    <property type="match status" value="1"/>
</dbReference>
<feature type="transmembrane region" description="Helical" evidence="6">
    <location>
        <begin position="353"/>
        <end position="374"/>
    </location>
</feature>
<keyword evidence="9" id="KW-1185">Reference proteome</keyword>
<proteinExistence type="predicted"/>
<dbReference type="PROSITE" id="PS50850">
    <property type="entry name" value="MFS"/>
    <property type="match status" value="1"/>
</dbReference>
<dbReference type="AlphaFoldDB" id="A0A2D3UPV0"/>
<dbReference type="OrthoDB" id="3639251at2759"/>
<dbReference type="EMBL" id="FJUY01000001">
    <property type="protein sequence ID" value="CZT15035.1"/>
    <property type="molecule type" value="Genomic_DNA"/>
</dbReference>
<keyword evidence="3 6" id="KW-0812">Transmembrane</keyword>
<dbReference type="PANTHER" id="PTHR43791:SF47">
    <property type="entry name" value="MAJOR FACILITATOR SUPERFAMILY (MFS) PROFILE DOMAIN-CONTAINING PROTEIN-RELATED"/>
    <property type="match status" value="1"/>
</dbReference>
<dbReference type="InterPro" id="IPR020846">
    <property type="entry name" value="MFS_dom"/>
</dbReference>
<evidence type="ECO:0000313" key="9">
    <source>
        <dbReference type="Proteomes" id="UP000225277"/>
    </source>
</evidence>
<feature type="transmembrane region" description="Helical" evidence="6">
    <location>
        <begin position="93"/>
        <end position="111"/>
    </location>
</feature>
<feature type="transmembrane region" description="Helical" evidence="6">
    <location>
        <begin position="57"/>
        <end position="81"/>
    </location>
</feature>
<dbReference type="InterPro" id="IPR011701">
    <property type="entry name" value="MFS"/>
</dbReference>
<evidence type="ECO:0000313" key="8">
    <source>
        <dbReference type="EMBL" id="CZT15035.1"/>
    </source>
</evidence>
<name>A0A2D3UPV0_9PEZI</name>
<accession>A0A2D3UPV0</accession>
<sequence>MESVEHGIGEKEKGTTGYVEHLSTKSSKSAKGIGDVAAQDWTPEEERKIVWKIDFRVFPMLCVVFGLSLLDRSNISAAFIANMSVDLELVGNRYNIALLVFFIGYGLFELPSNYVIRRVGARWWLSFLIVSWGACVLGMGFVTHWSILTVLRAFLGVFEAGLFPGAVYIIGSWYRRFETARRISIFYMASLLASGFGPIFAYVLSLIRVGDGLYAQGWRWIFIVEGIATVVAGLISPMFLIEFPEKVKFLTERQKYIALKRVKEETQSVEILHPSAKETLRMVLDWKILLYGFMYFIQASSVYSLAFFAPIILRQGLGFEYAKAQLLSSPPYVFTIFGSIAGAYVSDKIKMRWPIMTFQSIIGIVGLLVVLYARPPGARYFGLFLATYGTQGNIPATLTLGQDNCSRMEKKGITAAVMITMGAAGGVCGSTIFRPQDSPDYLIGMWTTISLQFTYILITLVLVAFFKMQNRKADRDGKILEKVPGFRFVA</sequence>
<evidence type="ECO:0000256" key="5">
    <source>
        <dbReference type="ARBA" id="ARBA00023136"/>
    </source>
</evidence>
<reference evidence="8 9" key="1">
    <citation type="submission" date="2016-03" db="EMBL/GenBank/DDBJ databases">
        <authorList>
            <person name="Ploux O."/>
        </authorList>
    </citation>
    <scope>NUCLEOTIDE SEQUENCE [LARGE SCALE GENOMIC DNA]</scope>
    <source>
        <strain evidence="8 9">URUG2</strain>
    </source>
</reference>
<evidence type="ECO:0000256" key="6">
    <source>
        <dbReference type="SAM" id="Phobius"/>
    </source>
</evidence>
<feature type="transmembrane region" description="Helical" evidence="6">
    <location>
        <begin position="413"/>
        <end position="433"/>
    </location>
</feature>
<evidence type="ECO:0000256" key="2">
    <source>
        <dbReference type="ARBA" id="ARBA00022448"/>
    </source>
</evidence>
<feature type="transmembrane region" description="Helical" evidence="6">
    <location>
        <begin position="186"/>
        <end position="207"/>
    </location>
</feature>
<dbReference type="RefSeq" id="XP_023621932.1">
    <property type="nucleotide sequence ID" value="XM_023766164.1"/>
</dbReference>
<keyword evidence="5 6" id="KW-0472">Membrane</keyword>
<comment type="subcellular location">
    <subcellularLocation>
        <location evidence="1">Membrane</location>
        <topology evidence="1">Multi-pass membrane protein</topology>
    </subcellularLocation>
</comment>
<evidence type="ECO:0000259" key="7">
    <source>
        <dbReference type="PROSITE" id="PS50850"/>
    </source>
</evidence>
<feature type="transmembrane region" description="Helical" evidence="6">
    <location>
        <begin position="219"/>
        <end position="241"/>
    </location>
</feature>
<feature type="transmembrane region" description="Helical" evidence="6">
    <location>
        <begin position="153"/>
        <end position="174"/>
    </location>
</feature>
<dbReference type="GO" id="GO:0022857">
    <property type="term" value="F:transmembrane transporter activity"/>
    <property type="evidence" value="ECO:0007669"/>
    <property type="project" value="InterPro"/>
</dbReference>
<dbReference type="FunFam" id="1.20.1250.20:FF:000013">
    <property type="entry name" value="MFS general substrate transporter"/>
    <property type="match status" value="1"/>
</dbReference>
<feature type="transmembrane region" description="Helical" evidence="6">
    <location>
        <begin position="123"/>
        <end position="147"/>
    </location>
</feature>
<dbReference type="InterPro" id="IPR036259">
    <property type="entry name" value="MFS_trans_sf"/>
</dbReference>
<dbReference type="PANTHER" id="PTHR43791">
    <property type="entry name" value="PERMEASE-RELATED"/>
    <property type="match status" value="1"/>
</dbReference>